<dbReference type="AlphaFoldDB" id="A0AAX6HNB2"/>
<feature type="compositionally biased region" description="Basic and acidic residues" evidence="1">
    <location>
        <begin position="46"/>
        <end position="65"/>
    </location>
</feature>
<feature type="compositionally biased region" description="Polar residues" evidence="1">
    <location>
        <begin position="261"/>
        <end position="277"/>
    </location>
</feature>
<accession>A0AAX6HNB2</accession>
<feature type="compositionally biased region" description="Low complexity" evidence="1">
    <location>
        <begin position="358"/>
        <end position="369"/>
    </location>
</feature>
<dbReference type="Proteomes" id="UP001140949">
    <property type="component" value="Unassembled WGS sequence"/>
</dbReference>
<name>A0AAX6HNB2_IRIPA</name>
<keyword evidence="3" id="KW-1185">Reference proteome</keyword>
<feature type="region of interest" description="Disordered" evidence="1">
    <location>
        <begin position="41"/>
        <end position="65"/>
    </location>
</feature>
<feature type="compositionally biased region" description="Basic and acidic residues" evidence="1">
    <location>
        <begin position="165"/>
        <end position="176"/>
    </location>
</feature>
<feature type="region of interest" description="Disordered" evidence="1">
    <location>
        <begin position="89"/>
        <end position="108"/>
    </location>
</feature>
<sequence>MNTLTARSPLKVWDNAAFVVEAPAAGAAAAENLPWLPLQPISLDDPGAKENRCPNPAEEPHAGVDSEIQELEREIARLSKKLHLLKIKKAGPAAPSPKPAAAPPAKRGRVVPAKFMAAESPTPLRAQQSPGSCRRRGMSLGPMEISRIASAGSIPFPASASAAKRIREPPTEKKVLESPGSRRRGLSLGPTEISGSGAGRKPLPRKLGGIREEEEGPVASSRRRGMSIGPAEIFSARSRCRQTSKIQDAIKGAKETRAGRSLSSSPKPRRAATSSRVSELRKGVLTVGAKKPVRREEGPTSNIKPKALFQEAKTTGKRPNAKVRIVASRYSLIGGGGGEPDSKKRKWSLPESGKEDMSGSGRSLSLGGLTARSLMNAEEERTSSSPPSIMKMAAALPKIRTLRHGAIESPRDSGCAKRVAELVGRRSCFAADDGSGSSSCQSLNFDEEDQ</sequence>
<dbReference type="PANTHER" id="PTHR36386">
    <property type="entry name" value="OS06G0683900 PROTEIN"/>
    <property type="match status" value="1"/>
</dbReference>
<gene>
    <name evidence="2" type="ORF">M6B38_302015</name>
</gene>
<feature type="region of interest" description="Disordered" evidence="1">
    <location>
        <begin position="160"/>
        <end position="320"/>
    </location>
</feature>
<protein>
    <submittedName>
        <fullName evidence="2">Uncharacterized protein</fullName>
    </submittedName>
</protein>
<evidence type="ECO:0000313" key="2">
    <source>
        <dbReference type="EMBL" id="KAJ6842589.1"/>
    </source>
</evidence>
<feature type="region of interest" description="Disordered" evidence="1">
    <location>
        <begin position="115"/>
        <end position="138"/>
    </location>
</feature>
<dbReference type="EMBL" id="JANAVB010007439">
    <property type="protein sequence ID" value="KAJ6842589.1"/>
    <property type="molecule type" value="Genomic_DNA"/>
</dbReference>
<dbReference type="PANTHER" id="PTHR36386:SF1">
    <property type="entry name" value="OS06G0683900 PROTEIN"/>
    <property type="match status" value="1"/>
</dbReference>
<reference evidence="2" key="2">
    <citation type="submission" date="2023-04" db="EMBL/GenBank/DDBJ databases">
        <authorList>
            <person name="Bruccoleri R.E."/>
            <person name="Oakeley E.J."/>
            <person name="Faust A.-M."/>
            <person name="Dessus-Babus S."/>
            <person name="Altorfer M."/>
            <person name="Burckhardt D."/>
            <person name="Oertli M."/>
            <person name="Naumann U."/>
            <person name="Petersen F."/>
            <person name="Wong J."/>
        </authorList>
    </citation>
    <scope>NUCLEOTIDE SEQUENCE</scope>
    <source>
        <strain evidence="2">GSM-AAB239-AS_SAM_17_03QT</strain>
        <tissue evidence="2">Leaf</tissue>
    </source>
</reference>
<reference evidence="2" key="1">
    <citation type="journal article" date="2023" name="GigaByte">
        <title>Genome assembly of the bearded iris, Iris pallida Lam.</title>
        <authorList>
            <person name="Bruccoleri R.E."/>
            <person name="Oakeley E.J."/>
            <person name="Faust A.M.E."/>
            <person name="Altorfer M."/>
            <person name="Dessus-Babus S."/>
            <person name="Burckhardt D."/>
            <person name="Oertli M."/>
            <person name="Naumann U."/>
            <person name="Petersen F."/>
            <person name="Wong J."/>
        </authorList>
    </citation>
    <scope>NUCLEOTIDE SEQUENCE</scope>
    <source>
        <strain evidence="2">GSM-AAB239-AS_SAM_17_03QT</strain>
    </source>
</reference>
<feature type="region of interest" description="Disordered" evidence="1">
    <location>
        <begin position="429"/>
        <end position="450"/>
    </location>
</feature>
<organism evidence="2 3">
    <name type="scientific">Iris pallida</name>
    <name type="common">Sweet iris</name>
    <dbReference type="NCBI Taxonomy" id="29817"/>
    <lineage>
        <taxon>Eukaryota</taxon>
        <taxon>Viridiplantae</taxon>
        <taxon>Streptophyta</taxon>
        <taxon>Embryophyta</taxon>
        <taxon>Tracheophyta</taxon>
        <taxon>Spermatophyta</taxon>
        <taxon>Magnoliopsida</taxon>
        <taxon>Liliopsida</taxon>
        <taxon>Asparagales</taxon>
        <taxon>Iridaceae</taxon>
        <taxon>Iridoideae</taxon>
        <taxon>Irideae</taxon>
        <taxon>Iris</taxon>
    </lineage>
</organism>
<evidence type="ECO:0000256" key="1">
    <source>
        <dbReference type="SAM" id="MobiDB-lite"/>
    </source>
</evidence>
<evidence type="ECO:0000313" key="3">
    <source>
        <dbReference type="Proteomes" id="UP001140949"/>
    </source>
</evidence>
<comment type="caution">
    <text evidence="2">The sequence shown here is derived from an EMBL/GenBank/DDBJ whole genome shotgun (WGS) entry which is preliminary data.</text>
</comment>
<proteinExistence type="predicted"/>
<feature type="region of interest" description="Disordered" evidence="1">
    <location>
        <begin position="332"/>
        <end position="369"/>
    </location>
</feature>
<feature type="compositionally biased region" description="Polar residues" evidence="1">
    <location>
        <begin position="435"/>
        <end position="444"/>
    </location>
</feature>